<dbReference type="EMBL" id="BPFZ01000017">
    <property type="protein sequence ID" value="GIU68017.1"/>
    <property type="molecule type" value="Genomic_DNA"/>
</dbReference>
<protein>
    <submittedName>
        <fullName evidence="5">Alkaline phosphatase</fullName>
    </submittedName>
</protein>
<evidence type="ECO:0000313" key="5">
    <source>
        <dbReference type="EMBL" id="GIU68017.1"/>
    </source>
</evidence>
<evidence type="ECO:0000256" key="1">
    <source>
        <dbReference type="SAM" id="MobiDB-lite"/>
    </source>
</evidence>
<feature type="domain" description="Phospholipase D N-terminal" evidence="4">
    <location>
        <begin position="33"/>
        <end position="128"/>
    </location>
</feature>
<evidence type="ECO:0000313" key="6">
    <source>
        <dbReference type="Proteomes" id="UP001161064"/>
    </source>
</evidence>
<dbReference type="Gene3D" id="3.60.21.70">
    <property type="entry name" value="PhoD-like phosphatase"/>
    <property type="match status" value="1"/>
</dbReference>
<dbReference type="CDD" id="cd07389">
    <property type="entry name" value="MPP_PhoD"/>
    <property type="match status" value="1"/>
</dbReference>
<reference evidence="5" key="2">
    <citation type="journal article" date="2023" name="ISME Commun">
        <title>Characterization of a bloom-associated alphaproteobacterial lineage, 'Candidatus Phycosocius': insights into freshwater algal-bacterial interactions.</title>
        <authorList>
            <person name="Tanabe Y."/>
            <person name="Yamaguchi H."/>
            <person name="Yoshida M."/>
            <person name="Kai A."/>
            <person name="Okazaki Y."/>
        </authorList>
    </citation>
    <scope>NUCLEOTIDE SEQUENCE</scope>
    <source>
        <strain evidence="5">BOTRYCO-1</strain>
    </source>
</reference>
<dbReference type="Pfam" id="PF09423">
    <property type="entry name" value="PhoD"/>
    <property type="match status" value="1"/>
</dbReference>
<dbReference type="PANTHER" id="PTHR43606:SF2">
    <property type="entry name" value="ALKALINE PHOSPHATASE FAMILY PROTEIN (AFU_ORTHOLOGUE AFUA_5G03860)"/>
    <property type="match status" value="1"/>
</dbReference>
<feature type="domain" description="PhoD-like phosphatase metallophosphatase" evidence="3">
    <location>
        <begin position="138"/>
        <end position="488"/>
    </location>
</feature>
<dbReference type="SUPFAM" id="SSF56300">
    <property type="entry name" value="Metallo-dependent phosphatases"/>
    <property type="match status" value="1"/>
</dbReference>
<dbReference type="Proteomes" id="UP001161064">
    <property type="component" value="Unassembled WGS sequence"/>
</dbReference>
<proteinExistence type="predicted"/>
<evidence type="ECO:0000259" key="4">
    <source>
        <dbReference type="Pfam" id="PF16655"/>
    </source>
</evidence>
<name>A0ABQ4PY78_9PROT</name>
<evidence type="ECO:0000259" key="3">
    <source>
        <dbReference type="Pfam" id="PF09423"/>
    </source>
</evidence>
<dbReference type="InterPro" id="IPR038607">
    <property type="entry name" value="PhoD-like_sf"/>
</dbReference>
<dbReference type="InterPro" id="IPR052900">
    <property type="entry name" value="Phospholipid_Metab_Enz"/>
</dbReference>
<comment type="caution">
    <text evidence="5">The sequence shown here is derived from an EMBL/GenBank/DDBJ whole genome shotgun (WGS) entry which is preliminary data.</text>
</comment>
<feature type="compositionally biased region" description="Polar residues" evidence="1">
    <location>
        <begin position="489"/>
        <end position="504"/>
    </location>
</feature>
<feature type="signal peptide" evidence="2">
    <location>
        <begin position="1"/>
        <end position="24"/>
    </location>
</feature>
<evidence type="ECO:0000256" key="2">
    <source>
        <dbReference type="SAM" id="SignalP"/>
    </source>
</evidence>
<keyword evidence="6" id="KW-1185">Reference proteome</keyword>
<dbReference type="RefSeq" id="WP_284361500.1">
    <property type="nucleotide sequence ID" value="NZ_BPFZ01000017.1"/>
</dbReference>
<keyword evidence="2" id="KW-0732">Signal</keyword>
<dbReference type="InterPro" id="IPR029052">
    <property type="entry name" value="Metallo-depent_PP-like"/>
</dbReference>
<dbReference type="Pfam" id="PF16655">
    <property type="entry name" value="PhoD_N"/>
    <property type="match status" value="1"/>
</dbReference>
<feature type="chain" id="PRO_5045709666" evidence="2">
    <location>
        <begin position="25"/>
        <end position="512"/>
    </location>
</feature>
<accession>A0ABQ4PY78</accession>
<sequence length="512" mass="56839">MLTRRNTLVALGALPLLSAQKVLAATTVNPFTLGVASGNPKPDSVILWTRLAPDPLKGGGMPVGRALVRYKVCLDVEMTKTFREGQFETSDLDAHSVHVLLDGLQPGHEFFYQFMFGDATSAIGRTRTTSPMDASAKLALASCNAYESGYFAAFADMAAWTPDCVIHVGDYIYEGGIGRLGMNTRLVDGKELSFETVRLHNSPETKSLWDYRNRYALYKTDPDLQAAHAAAPWIVAMDDHEIDNNWAGDIPEDPDQQTSLEFKVRKIAALKAYYEHMPIEKPPMIQGLEASLQMFGLYRFGPAQVHLLDTRQFRSDQPCGQGFPGDTACDAMNDPSLTMTGQAQEAWLFDALKRSNAPFNVLASQTWFAPYRYNAPPEAPRVNMDQWDGYGVQRQRIIDALANGIANPVVLSGDWHSASAMRIHERPYDPRSKRIGHNFCGTSISSHCPWAGALDAAKSYNPHVDYVDGSKRGYIRSTIDRNNWTATYRTVDQPSNPKSKSSTAIEMRTRDL</sequence>
<organism evidence="5 6">
    <name type="scientific">Candidatus Phycosocius spiralis</name>
    <dbReference type="NCBI Taxonomy" id="2815099"/>
    <lineage>
        <taxon>Bacteria</taxon>
        <taxon>Pseudomonadati</taxon>
        <taxon>Pseudomonadota</taxon>
        <taxon>Alphaproteobacteria</taxon>
        <taxon>Caulobacterales</taxon>
        <taxon>Caulobacterales incertae sedis</taxon>
        <taxon>Candidatus Phycosocius</taxon>
    </lineage>
</organism>
<dbReference type="Gene3D" id="2.60.40.380">
    <property type="entry name" value="Purple acid phosphatase-like, N-terminal"/>
    <property type="match status" value="1"/>
</dbReference>
<dbReference type="PANTHER" id="PTHR43606">
    <property type="entry name" value="PHOSPHATASE, PUTATIVE (AFU_ORTHOLOGUE AFUA_6G08710)-RELATED"/>
    <property type="match status" value="1"/>
</dbReference>
<dbReference type="InterPro" id="IPR018946">
    <property type="entry name" value="PhoD-like_MPP"/>
</dbReference>
<feature type="region of interest" description="Disordered" evidence="1">
    <location>
        <begin position="489"/>
        <end position="512"/>
    </location>
</feature>
<dbReference type="InterPro" id="IPR032093">
    <property type="entry name" value="PhoD_N"/>
</dbReference>
<gene>
    <name evidence="5" type="ORF">PsB1_2171</name>
</gene>
<reference evidence="5" key="1">
    <citation type="submission" date="2021-05" db="EMBL/GenBank/DDBJ databases">
        <authorList>
            <person name="Tanabe Y."/>
        </authorList>
    </citation>
    <scope>NUCLEOTIDE SEQUENCE</scope>
    <source>
        <strain evidence="5">BOTRYCO-1</strain>
    </source>
</reference>